<gene>
    <name evidence="1" type="ORF">Pmani_007674</name>
</gene>
<accession>A0AAE1UFE3</accession>
<protein>
    <submittedName>
        <fullName evidence="1">Uncharacterized protein</fullName>
    </submittedName>
</protein>
<proteinExistence type="predicted"/>
<comment type="caution">
    <text evidence="1">The sequence shown here is derived from an EMBL/GenBank/DDBJ whole genome shotgun (WGS) entry which is preliminary data.</text>
</comment>
<dbReference type="AlphaFoldDB" id="A0AAE1UFE3"/>
<keyword evidence="2" id="KW-1185">Reference proteome</keyword>
<reference evidence="1" key="1">
    <citation type="submission" date="2023-11" db="EMBL/GenBank/DDBJ databases">
        <title>Genome assemblies of two species of porcelain crab, Petrolisthes cinctipes and Petrolisthes manimaculis (Anomura: Porcellanidae).</title>
        <authorList>
            <person name="Angst P."/>
        </authorList>
    </citation>
    <scope>NUCLEOTIDE SEQUENCE</scope>
    <source>
        <strain evidence="1">PB745_02</strain>
        <tissue evidence="1">Gill</tissue>
    </source>
</reference>
<evidence type="ECO:0000313" key="1">
    <source>
        <dbReference type="EMBL" id="KAK4321512.1"/>
    </source>
</evidence>
<evidence type="ECO:0000313" key="2">
    <source>
        <dbReference type="Proteomes" id="UP001292094"/>
    </source>
</evidence>
<sequence length="46" mass="4687">VLLIEAGGEEPWLASIPLAAPLMQKSKAGLATPHTASETLLFSLGG</sequence>
<feature type="non-terminal residue" evidence="1">
    <location>
        <position position="1"/>
    </location>
</feature>
<name>A0AAE1UFE3_9EUCA</name>
<organism evidence="1 2">
    <name type="scientific">Petrolisthes manimaculis</name>
    <dbReference type="NCBI Taxonomy" id="1843537"/>
    <lineage>
        <taxon>Eukaryota</taxon>
        <taxon>Metazoa</taxon>
        <taxon>Ecdysozoa</taxon>
        <taxon>Arthropoda</taxon>
        <taxon>Crustacea</taxon>
        <taxon>Multicrustacea</taxon>
        <taxon>Malacostraca</taxon>
        <taxon>Eumalacostraca</taxon>
        <taxon>Eucarida</taxon>
        <taxon>Decapoda</taxon>
        <taxon>Pleocyemata</taxon>
        <taxon>Anomura</taxon>
        <taxon>Galatheoidea</taxon>
        <taxon>Porcellanidae</taxon>
        <taxon>Petrolisthes</taxon>
    </lineage>
</organism>
<dbReference type="Proteomes" id="UP001292094">
    <property type="component" value="Unassembled WGS sequence"/>
</dbReference>
<dbReference type="EMBL" id="JAWZYT010000579">
    <property type="protein sequence ID" value="KAK4321512.1"/>
    <property type="molecule type" value="Genomic_DNA"/>
</dbReference>